<evidence type="ECO:0000313" key="2">
    <source>
        <dbReference type="Proteomes" id="UP001164743"/>
    </source>
</evidence>
<organism evidence="1 2">
    <name type="scientific">Puccinia triticina</name>
    <dbReference type="NCBI Taxonomy" id="208348"/>
    <lineage>
        <taxon>Eukaryota</taxon>
        <taxon>Fungi</taxon>
        <taxon>Dikarya</taxon>
        <taxon>Basidiomycota</taxon>
        <taxon>Pucciniomycotina</taxon>
        <taxon>Pucciniomycetes</taxon>
        <taxon>Pucciniales</taxon>
        <taxon>Pucciniaceae</taxon>
        <taxon>Puccinia</taxon>
    </lineage>
</organism>
<dbReference type="RefSeq" id="XP_053022695.1">
    <property type="nucleotide sequence ID" value="XM_053171848.1"/>
</dbReference>
<dbReference type="GeneID" id="77812732"/>
<reference evidence="1" key="1">
    <citation type="submission" date="2022-10" db="EMBL/GenBank/DDBJ databases">
        <title>Puccinia triticina Genome sequencing and assembly.</title>
        <authorList>
            <person name="Li C."/>
        </authorList>
    </citation>
    <scope>NUCLEOTIDE SEQUENCE</scope>
    <source>
        <strain evidence="1">Pt15</strain>
    </source>
</reference>
<protein>
    <submittedName>
        <fullName evidence="1">Uncharacterized protein</fullName>
    </submittedName>
</protein>
<dbReference type="Proteomes" id="UP001164743">
    <property type="component" value="Chromosome 8A"/>
</dbReference>
<proteinExistence type="predicted"/>
<keyword evidence="2" id="KW-1185">Reference proteome</keyword>
<evidence type="ECO:0000313" key="1">
    <source>
        <dbReference type="EMBL" id="WAQ87140.1"/>
    </source>
</evidence>
<accession>A0ABY7CTN9</accession>
<dbReference type="EMBL" id="CP110428">
    <property type="protein sequence ID" value="WAQ87140.1"/>
    <property type="molecule type" value="Genomic_DNA"/>
</dbReference>
<name>A0ABY7CTN9_9BASI</name>
<gene>
    <name evidence="1" type="ORF">PtA15_8A41</name>
</gene>
<sequence length="88" mass="10386">MSPPVYDKSHRHVPASPLPLQAINRTTSHHFIKTSSKLILNRCEERYHRHLRLNFFCLPFILPLIPRIPLKKPHIRSWKILKIDSSSD</sequence>